<evidence type="ECO:0000313" key="3">
    <source>
        <dbReference type="Proteomes" id="UP000006055"/>
    </source>
</evidence>
<dbReference type="KEGG" id="dti:Desti_3308"/>
<accession>I4C8S5</accession>
<proteinExistence type="predicted"/>
<keyword evidence="3" id="KW-1185">Reference proteome</keyword>
<protein>
    <submittedName>
        <fullName evidence="2">Uncharacterized protein</fullName>
    </submittedName>
</protein>
<dbReference type="HOGENOM" id="CLU_1934660_0_0_7"/>
<dbReference type="EMBL" id="CP003360">
    <property type="protein sequence ID" value="AFM25966.1"/>
    <property type="molecule type" value="Genomic_DNA"/>
</dbReference>
<evidence type="ECO:0000313" key="2">
    <source>
        <dbReference type="EMBL" id="AFM25966.1"/>
    </source>
</evidence>
<reference evidence="3" key="1">
    <citation type="submission" date="2012-06" db="EMBL/GenBank/DDBJ databases">
        <title>Complete sequence of chromosome of Desulfomonile tiedjei DSM 6799.</title>
        <authorList>
            <person name="Lucas S."/>
            <person name="Copeland A."/>
            <person name="Lapidus A."/>
            <person name="Glavina del Rio T."/>
            <person name="Dalin E."/>
            <person name="Tice H."/>
            <person name="Bruce D."/>
            <person name="Goodwin L."/>
            <person name="Pitluck S."/>
            <person name="Peters L."/>
            <person name="Ovchinnikova G."/>
            <person name="Zeytun A."/>
            <person name="Lu M."/>
            <person name="Kyrpides N."/>
            <person name="Mavromatis K."/>
            <person name="Ivanova N."/>
            <person name="Brettin T."/>
            <person name="Detter J.C."/>
            <person name="Han C."/>
            <person name="Larimer F."/>
            <person name="Land M."/>
            <person name="Hauser L."/>
            <person name="Markowitz V."/>
            <person name="Cheng J.-F."/>
            <person name="Hugenholtz P."/>
            <person name="Woyke T."/>
            <person name="Wu D."/>
            <person name="Spring S."/>
            <person name="Schroeder M."/>
            <person name="Brambilla E."/>
            <person name="Klenk H.-P."/>
            <person name="Eisen J.A."/>
        </authorList>
    </citation>
    <scope>NUCLEOTIDE SEQUENCE [LARGE SCALE GENOMIC DNA]</scope>
    <source>
        <strain evidence="3">ATCC 49306 / DSM 6799 / DCB-1</strain>
    </source>
</reference>
<sequence length="130" mass="14681">MALRKRKTSTSEEFTELNGTGFEPLFDPELAERIRGFSLGDLTPSTALELIARLIGAVPASRKEGLEQIKLMDKLLNTARAMMETRLKNDEAAAIATRLDEMESWIKRLAEEKKGDSKKPREIWNGRMDS</sequence>
<dbReference type="STRING" id="706587.Desti_3308"/>
<organism evidence="2 3">
    <name type="scientific">Desulfomonile tiedjei (strain ATCC 49306 / DSM 6799 / DCB-1)</name>
    <dbReference type="NCBI Taxonomy" id="706587"/>
    <lineage>
        <taxon>Bacteria</taxon>
        <taxon>Pseudomonadati</taxon>
        <taxon>Thermodesulfobacteriota</taxon>
        <taxon>Desulfomonilia</taxon>
        <taxon>Desulfomonilales</taxon>
        <taxon>Desulfomonilaceae</taxon>
        <taxon>Desulfomonile</taxon>
    </lineage>
</organism>
<dbReference type="AlphaFoldDB" id="I4C8S5"/>
<evidence type="ECO:0000256" key="1">
    <source>
        <dbReference type="SAM" id="MobiDB-lite"/>
    </source>
</evidence>
<gene>
    <name evidence="2" type="ordered locus">Desti_3308</name>
</gene>
<feature type="region of interest" description="Disordered" evidence="1">
    <location>
        <begin position="1"/>
        <end position="22"/>
    </location>
</feature>
<name>I4C8S5_DESTA</name>
<feature type="region of interest" description="Disordered" evidence="1">
    <location>
        <begin position="110"/>
        <end position="130"/>
    </location>
</feature>
<dbReference type="Proteomes" id="UP000006055">
    <property type="component" value="Chromosome"/>
</dbReference>
<dbReference type="RefSeq" id="WP_014811100.1">
    <property type="nucleotide sequence ID" value="NC_018025.1"/>
</dbReference>